<dbReference type="Gene3D" id="1.10.10.10">
    <property type="entry name" value="Winged helix-like DNA-binding domain superfamily/Winged helix DNA-binding domain"/>
    <property type="match status" value="1"/>
</dbReference>
<gene>
    <name evidence="4" type="primary">smf</name>
    <name evidence="4" type="ORF">COMA2_50152</name>
</gene>
<dbReference type="RefSeq" id="WP_090900585.1">
    <property type="nucleotide sequence ID" value="NZ_CZPZ01000032.1"/>
</dbReference>
<dbReference type="Pfam" id="PF02481">
    <property type="entry name" value="DNA_processg_A"/>
    <property type="match status" value="1"/>
</dbReference>
<evidence type="ECO:0000259" key="3">
    <source>
        <dbReference type="Pfam" id="PF17782"/>
    </source>
</evidence>
<dbReference type="GO" id="GO:0009294">
    <property type="term" value="P:DNA-mediated transformation"/>
    <property type="evidence" value="ECO:0007669"/>
    <property type="project" value="InterPro"/>
</dbReference>
<dbReference type="PANTHER" id="PTHR43022:SF1">
    <property type="entry name" value="PROTEIN SMF"/>
    <property type="match status" value="1"/>
</dbReference>
<organism evidence="4 5">
    <name type="scientific">Candidatus Nitrospira nitrificans</name>
    <dbReference type="NCBI Taxonomy" id="1742973"/>
    <lineage>
        <taxon>Bacteria</taxon>
        <taxon>Pseudomonadati</taxon>
        <taxon>Nitrospirota</taxon>
        <taxon>Nitrospiria</taxon>
        <taxon>Nitrospirales</taxon>
        <taxon>Nitrospiraceae</taxon>
        <taxon>Nitrospira</taxon>
    </lineage>
</organism>
<sequence length="372" mass="39442">MDEASLTSWLTLQAIDGVGDRTLLKLIHAFGAPDAVLGATAADLIGAGCSVELAESVRRGPETSRRRQIDGQVKIVERLKIQTITLFDRSYPARLKAIPDPPPLLYVSGSLLPKDEVAVAIVGGRRATQSGRLITEEIAKDLAGWGVTIVSGLARGIDAAAHRGALTGKGRTIAVLGCGIDRTYPSEHQTLRRNIESHGAVISELPIGAAPQSHHFPRRNRIISGLSLGVLVGEAATASGSLITAKLALEQGREVFAVPGSVKEEACRGSNRLIKEGAKLIEGAQDILDEILPQVDARQRATLHLDRAVPEVPASLGKEEAVVYDALSYEAKSIDAVIEGTGLSAAEVSAVLLSLELNGRIRQLPGQQYIRL</sequence>
<dbReference type="SUPFAM" id="SSF47781">
    <property type="entry name" value="RuvA domain 2-like"/>
    <property type="match status" value="1"/>
</dbReference>
<dbReference type="InterPro" id="IPR036388">
    <property type="entry name" value="WH-like_DNA-bd_sf"/>
</dbReference>
<name>A0A0S4LNR5_9BACT</name>
<evidence type="ECO:0000313" key="4">
    <source>
        <dbReference type="EMBL" id="CUS38585.1"/>
    </source>
</evidence>
<reference evidence="5" key="1">
    <citation type="submission" date="2015-10" db="EMBL/GenBank/DDBJ databases">
        <authorList>
            <person name="Luecker S."/>
            <person name="Luecker S."/>
        </authorList>
    </citation>
    <scope>NUCLEOTIDE SEQUENCE [LARGE SCALE GENOMIC DNA]</scope>
</reference>
<dbReference type="AlphaFoldDB" id="A0A0S4LNR5"/>
<evidence type="ECO:0000256" key="1">
    <source>
        <dbReference type="ARBA" id="ARBA00006525"/>
    </source>
</evidence>
<feature type="domain" description="DprA winged helix" evidence="3">
    <location>
        <begin position="311"/>
        <end position="367"/>
    </location>
</feature>
<dbReference type="Proteomes" id="UP000198736">
    <property type="component" value="Unassembled WGS sequence"/>
</dbReference>
<dbReference type="InterPro" id="IPR041614">
    <property type="entry name" value="DprA_WH"/>
</dbReference>
<evidence type="ECO:0000259" key="2">
    <source>
        <dbReference type="Pfam" id="PF02481"/>
    </source>
</evidence>
<dbReference type="InterPro" id="IPR057666">
    <property type="entry name" value="DrpA_SLOG"/>
</dbReference>
<evidence type="ECO:0000313" key="5">
    <source>
        <dbReference type="Proteomes" id="UP000198736"/>
    </source>
</evidence>
<dbReference type="SUPFAM" id="SSF102405">
    <property type="entry name" value="MCP/YpsA-like"/>
    <property type="match status" value="1"/>
</dbReference>
<protein>
    <submittedName>
        <fullName evidence="4">Uncharacterized protein</fullName>
    </submittedName>
</protein>
<keyword evidence="5" id="KW-1185">Reference proteome</keyword>
<dbReference type="STRING" id="1742973.COMA2_50152"/>
<proteinExistence type="inferred from homology"/>
<dbReference type="EMBL" id="CZPZ01000032">
    <property type="protein sequence ID" value="CUS38585.1"/>
    <property type="molecule type" value="Genomic_DNA"/>
</dbReference>
<dbReference type="Gene3D" id="3.40.50.450">
    <property type="match status" value="1"/>
</dbReference>
<comment type="similarity">
    <text evidence="1">Belongs to the DprA/Smf family.</text>
</comment>
<dbReference type="Pfam" id="PF17782">
    <property type="entry name" value="WHD_DprA"/>
    <property type="match status" value="1"/>
</dbReference>
<feature type="domain" description="Smf/DprA SLOG" evidence="2">
    <location>
        <begin position="83"/>
        <end position="291"/>
    </location>
</feature>
<dbReference type="InterPro" id="IPR003488">
    <property type="entry name" value="DprA"/>
</dbReference>
<dbReference type="InterPro" id="IPR010994">
    <property type="entry name" value="RuvA_2-like"/>
</dbReference>
<dbReference type="PANTHER" id="PTHR43022">
    <property type="entry name" value="PROTEIN SMF"/>
    <property type="match status" value="1"/>
</dbReference>
<accession>A0A0S4LNR5</accession>
<dbReference type="OrthoDB" id="9785707at2"/>
<dbReference type="NCBIfam" id="TIGR00732">
    <property type="entry name" value="dprA"/>
    <property type="match status" value="1"/>
</dbReference>